<dbReference type="GO" id="GO:0004632">
    <property type="term" value="F:phosphopantothenate--cysteine ligase activity"/>
    <property type="evidence" value="ECO:0007669"/>
    <property type="project" value="UniProtKB-UniRule"/>
</dbReference>
<feature type="binding site" evidence="3">
    <location>
        <position position="289"/>
    </location>
    <ligand>
        <name>CTP</name>
        <dbReference type="ChEBI" id="CHEBI:37563"/>
    </ligand>
</feature>
<dbReference type="PANTHER" id="PTHR14359:SF6">
    <property type="entry name" value="PHOSPHOPANTOTHENOYLCYSTEINE DECARBOXYLASE"/>
    <property type="match status" value="1"/>
</dbReference>
<keyword evidence="3 4" id="KW-0436">Ligase</keyword>
<keyword evidence="3 4" id="KW-0288">FMN</keyword>
<dbReference type="NCBIfam" id="TIGR00521">
    <property type="entry name" value="coaBC_dfp"/>
    <property type="match status" value="1"/>
</dbReference>
<comment type="similarity">
    <text evidence="3 4">In the N-terminal section; belongs to the HFCD (homo-oligomeric flavin containing Cys decarboxylase) superfamily.</text>
</comment>
<dbReference type="GO" id="GO:0015941">
    <property type="term" value="P:pantothenate catabolic process"/>
    <property type="evidence" value="ECO:0007669"/>
    <property type="project" value="InterPro"/>
</dbReference>
<evidence type="ECO:0000313" key="8">
    <source>
        <dbReference type="Proteomes" id="UP000296144"/>
    </source>
</evidence>
<evidence type="ECO:0000259" key="5">
    <source>
        <dbReference type="Pfam" id="PF02441"/>
    </source>
</evidence>
<dbReference type="Gene3D" id="3.40.50.10300">
    <property type="entry name" value="CoaB-like"/>
    <property type="match status" value="1"/>
</dbReference>
<proteinExistence type="inferred from homology"/>
<dbReference type="InterPro" id="IPR035929">
    <property type="entry name" value="CoaB-like_sf"/>
</dbReference>
<comment type="function">
    <text evidence="4">Catalyzes two steps in the biosynthesis of coenzyme A. In the first step cysteine is conjugated to 4'-phosphopantothenate to form 4-phosphopantothenoylcysteine, in the latter compound is decarboxylated to form 4'-phosphopantotheine.</text>
</comment>
<evidence type="ECO:0000256" key="1">
    <source>
        <dbReference type="ARBA" id="ARBA00022793"/>
    </source>
</evidence>
<comment type="similarity">
    <text evidence="3 4">In the C-terminal section; belongs to the PPC synthetase family.</text>
</comment>
<dbReference type="HAMAP" id="MF_02225">
    <property type="entry name" value="CoaBC"/>
    <property type="match status" value="1"/>
</dbReference>
<evidence type="ECO:0000256" key="2">
    <source>
        <dbReference type="ARBA" id="ARBA00023239"/>
    </source>
</evidence>
<name>A0A2P5SVK0_9GAMM</name>
<feature type="active site" description="Proton donor" evidence="3">
    <location>
        <position position="158"/>
    </location>
</feature>
<dbReference type="GO" id="GO:0071513">
    <property type="term" value="C:phosphopantothenoylcysteine decarboxylase complex"/>
    <property type="evidence" value="ECO:0007669"/>
    <property type="project" value="TreeGrafter"/>
</dbReference>
<feature type="region of interest" description="Phosphopantothenoylcysteine decarboxylase" evidence="3">
    <location>
        <begin position="1"/>
        <end position="190"/>
    </location>
</feature>
<feature type="binding site" evidence="3">
    <location>
        <position position="343"/>
    </location>
    <ligand>
        <name>CTP</name>
        <dbReference type="ChEBI" id="CHEBI:37563"/>
    </ligand>
</feature>
<feature type="binding site" evidence="3">
    <location>
        <begin position="306"/>
        <end position="309"/>
    </location>
    <ligand>
        <name>CTP</name>
        <dbReference type="ChEBI" id="CHEBI:37563"/>
    </ligand>
</feature>
<evidence type="ECO:0000256" key="4">
    <source>
        <dbReference type="RuleBase" id="RU364078"/>
    </source>
</evidence>
<dbReference type="Proteomes" id="UP000296144">
    <property type="component" value="Unassembled WGS sequence"/>
</dbReference>
<keyword evidence="8" id="KW-1185">Reference proteome</keyword>
<gene>
    <name evidence="3 7" type="primary">coaBC</name>
    <name evidence="7" type="ORF">CRV10_03335</name>
</gene>
<feature type="binding site" evidence="3">
    <location>
        <position position="279"/>
    </location>
    <ligand>
        <name>CTP</name>
        <dbReference type="ChEBI" id="CHEBI:37563"/>
    </ligand>
</feature>
<comment type="cofactor">
    <cofactor evidence="3">
        <name>FMN</name>
        <dbReference type="ChEBI" id="CHEBI:58210"/>
    </cofactor>
    <text evidence="3">Binds 1 FMN per subunit.</text>
</comment>
<dbReference type="GO" id="GO:0004633">
    <property type="term" value="F:phosphopantothenoylcysteine decarboxylase activity"/>
    <property type="evidence" value="ECO:0007669"/>
    <property type="project" value="UniProtKB-UniRule"/>
</dbReference>
<dbReference type="Pfam" id="PF04127">
    <property type="entry name" value="DFP"/>
    <property type="match status" value="1"/>
</dbReference>
<dbReference type="EMBL" id="PDKU01000005">
    <property type="protein sequence ID" value="PPI86359.1"/>
    <property type="molecule type" value="Genomic_DNA"/>
</dbReference>
<feature type="domain" description="DNA/pantothenate metabolism flavoprotein C-terminal" evidence="6">
    <location>
        <begin position="186"/>
        <end position="395"/>
    </location>
</feature>
<comment type="pathway">
    <text evidence="3 4">Cofactor biosynthesis; coenzyme A biosynthesis; CoA from (R)-pantothenate: step 2/5.</text>
</comment>
<dbReference type="OrthoDB" id="9802554at2"/>
<dbReference type="InterPro" id="IPR036551">
    <property type="entry name" value="Flavin_trans-like"/>
</dbReference>
<dbReference type="InterPro" id="IPR007085">
    <property type="entry name" value="DNA/pantothenate-metab_flavo_C"/>
</dbReference>
<dbReference type="AlphaFoldDB" id="A0A2P5SVK0"/>
<keyword evidence="3" id="KW-0479">Metal-binding</keyword>
<dbReference type="InterPro" id="IPR003382">
    <property type="entry name" value="Flavoprotein"/>
</dbReference>
<keyword evidence="3 4" id="KW-0285">Flavoprotein</keyword>
<evidence type="ECO:0000256" key="3">
    <source>
        <dbReference type="HAMAP-Rule" id="MF_02225"/>
    </source>
</evidence>
<dbReference type="GO" id="GO:0015937">
    <property type="term" value="P:coenzyme A biosynthetic process"/>
    <property type="evidence" value="ECO:0007669"/>
    <property type="project" value="UniProtKB-UniRule"/>
</dbReference>
<protein>
    <recommendedName>
        <fullName evidence="3">Coenzyme A biosynthesis bifunctional protein CoaBC</fullName>
    </recommendedName>
    <alternativeName>
        <fullName evidence="3">DNA/pantothenate metabolism flavoprotein</fullName>
    </alternativeName>
    <alternativeName>
        <fullName evidence="3">Phosphopantothenoylcysteine synthetase/decarboxylase</fullName>
        <shortName evidence="3">PPCS-PPCDC</shortName>
    </alternativeName>
    <domain>
        <recommendedName>
            <fullName evidence="3">Phosphopantothenoylcysteine decarboxylase</fullName>
            <shortName evidence="3">PPC decarboxylase</shortName>
            <shortName evidence="3">PPC-DC</shortName>
            <ecNumber evidence="3">4.1.1.36</ecNumber>
        </recommendedName>
        <alternativeName>
            <fullName evidence="3">CoaC</fullName>
        </alternativeName>
    </domain>
    <domain>
        <recommendedName>
            <fullName evidence="3">Phosphopantothenate--cysteine ligase</fullName>
            <ecNumber evidence="3">6.3.2.5</ecNumber>
        </recommendedName>
        <alternativeName>
            <fullName evidence="3">CoaB</fullName>
        </alternativeName>
        <alternativeName>
            <fullName evidence="3">Phosphopantothenoylcysteine synthetase</fullName>
            <shortName evidence="3">PPC synthetase</shortName>
            <shortName evidence="3">PPC-S</shortName>
        </alternativeName>
    </domain>
</protein>
<evidence type="ECO:0000259" key="6">
    <source>
        <dbReference type="Pfam" id="PF04127"/>
    </source>
</evidence>
<feature type="region of interest" description="Phosphopantothenate--cysteine ligase" evidence="3">
    <location>
        <begin position="191"/>
        <end position="407"/>
    </location>
</feature>
<dbReference type="Gene3D" id="3.40.50.1950">
    <property type="entry name" value="Flavin prenyltransferase-like"/>
    <property type="match status" value="1"/>
</dbReference>
<comment type="caution">
    <text evidence="7">The sequence shown here is derived from an EMBL/GenBank/DDBJ whole genome shotgun (WGS) entry which is preliminary data.</text>
</comment>
<dbReference type="Pfam" id="PF02441">
    <property type="entry name" value="Flavoprotein"/>
    <property type="match status" value="1"/>
</dbReference>
<organism evidence="7 8">
    <name type="scientific">Candidatus Pantoea edessiphila</name>
    <dbReference type="NCBI Taxonomy" id="2044610"/>
    <lineage>
        <taxon>Bacteria</taxon>
        <taxon>Pseudomonadati</taxon>
        <taxon>Pseudomonadota</taxon>
        <taxon>Gammaproteobacteria</taxon>
        <taxon>Enterobacterales</taxon>
        <taxon>Erwiniaceae</taxon>
        <taxon>Pantoea</taxon>
    </lineage>
</organism>
<comment type="pathway">
    <text evidence="3 4">Cofactor biosynthesis; coenzyme A biosynthesis; CoA from (R)-pantothenate: step 3/5.</text>
</comment>
<dbReference type="EC" id="6.3.2.5" evidence="3"/>
<dbReference type="EC" id="4.1.1.36" evidence="3"/>
<comment type="function">
    <text evidence="3">Catalyzes two sequential steps in the biosynthesis of coenzyme A. In the first step cysteine is conjugated to 4'-phosphopantothenate to form 4-phosphopantothenoylcysteine. In the second step the latter compound is decarboxylated to form 4'-phosphopantotheine.</text>
</comment>
<comment type="cofactor">
    <cofactor evidence="3">
        <name>Mg(2+)</name>
        <dbReference type="ChEBI" id="CHEBI:18420"/>
    </cofactor>
</comment>
<reference evidence="7 8" key="1">
    <citation type="journal article" date="2018" name="Genome Biol. Evol.">
        <title>Cladogenesis and Genomic Streamlining in Extracellular Endosymbionts of Tropical Stink Bugs.</title>
        <authorList>
            <person name="Otero-Bravo A."/>
            <person name="Goffredi S."/>
            <person name="Sabree Z.L."/>
        </authorList>
    </citation>
    <scope>NUCLEOTIDE SEQUENCE [LARGE SCALE GENOMIC DNA]</scope>
    <source>
        <strain evidence="7 8">SoEL</strain>
    </source>
</reference>
<comment type="catalytic activity">
    <reaction evidence="3 4">
        <text>(R)-4'-phosphopantothenate + L-cysteine + CTP = N-[(R)-4-phosphopantothenoyl]-L-cysteine + CMP + diphosphate + H(+)</text>
        <dbReference type="Rhea" id="RHEA:19397"/>
        <dbReference type="ChEBI" id="CHEBI:10986"/>
        <dbReference type="ChEBI" id="CHEBI:15378"/>
        <dbReference type="ChEBI" id="CHEBI:33019"/>
        <dbReference type="ChEBI" id="CHEBI:35235"/>
        <dbReference type="ChEBI" id="CHEBI:37563"/>
        <dbReference type="ChEBI" id="CHEBI:59458"/>
        <dbReference type="ChEBI" id="CHEBI:60377"/>
        <dbReference type="EC" id="6.3.2.5"/>
    </reaction>
</comment>
<feature type="binding site" evidence="3">
    <location>
        <position position="339"/>
    </location>
    <ligand>
        <name>CTP</name>
        <dbReference type="ChEBI" id="CHEBI:37563"/>
    </ligand>
</feature>
<comment type="catalytic activity">
    <reaction evidence="3 4">
        <text>N-[(R)-4-phosphopantothenoyl]-L-cysteine + H(+) = (R)-4'-phosphopantetheine + CO2</text>
        <dbReference type="Rhea" id="RHEA:16793"/>
        <dbReference type="ChEBI" id="CHEBI:15378"/>
        <dbReference type="ChEBI" id="CHEBI:16526"/>
        <dbReference type="ChEBI" id="CHEBI:59458"/>
        <dbReference type="ChEBI" id="CHEBI:61723"/>
        <dbReference type="EC" id="4.1.1.36"/>
    </reaction>
</comment>
<keyword evidence="1 3" id="KW-0210">Decarboxylase</keyword>
<keyword evidence="3" id="KW-0511">Multifunctional enzyme</keyword>
<accession>A0A2P5SVK0</accession>
<keyword evidence="2 3" id="KW-0456">Lyase</keyword>
<dbReference type="UniPathway" id="UPA00241">
    <property type="reaction ID" value="UER00353"/>
</dbReference>
<feature type="domain" description="Flavoprotein" evidence="5">
    <location>
        <begin position="7"/>
        <end position="176"/>
    </location>
</feature>
<keyword evidence="3" id="KW-0460">Magnesium</keyword>
<evidence type="ECO:0000313" key="7">
    <source>
        <dbReference type="EMBL" id="PPI86359.1"/>
    </source>
</evidence>
<feature type="binding site" evidence="3">
    <location>
        <position position="325"/>
    </location>
    <ligand>
        <name>CTP</name>
        <dbReference type="ChEBI" id="CHEBI:37563"/>
    </ligand>
</feature>
<dbReference type="InterPro" id="IPR005252">
    <property type="entry name" value="CoaBC"/>
</dbReference>
<sequence length="407" mass="45766">MKLVSRKILLGVSGSIAAYKIPELVRRLRDHGAEIRIMITEAAKYFVTPLSLQTVSGYPISESLNCQFNNSTLNHINLARWADLIILVPATADLIARITVGMANDIVTATCLASITPIAIVPSMNTYMYHSPITQNNLKNLYDRGILIWGPEFGSQACGDNHLGRMLEPISIVYYIIKWFLSKHDLKHLNIMITAGPTHESIDPIRYITNQSSGKMGFSIASVAAKRGANVILISGPVNLPTPEWVNRINVITAIEMKEQVMSIINKQHIFIGNAAVSDYRAEKFFNKKKKKTKKEKIKLNFIKNPDIVASVGFLQEGRPFVVGFSAEINNLKKYAKKKLADKNLDLICANYVTKLGQGFNSDTNTIYLFWHKGEKHLPNNNKLLLSNQLLNEIIYLYDKKNRYENS</sequence>
<dbReference type="SUPFAM" id="SSF102645">
    <property type="entry name" value="CoaB-like"/>
    <property type="match status" value="1"/>
</dbReference>
<comment type="caution">
    <text evidence="3">Lacks conserved residue(s) required for the propagation of feature annotation.</text>
</comment>
<dbReference type="PANTHER" id="PTHR14359">
    <property type="entry name" value="HOMO-OLIGOMERIC FLAVIN CONTAINING CYS DECARBOXYLASE FAMILY"/>
    <property type="match status" value="1"/>
</dbReference>
<dbReference type="SUPFAM" id="SSF52507">
    <property type="entry name" value="Homo-oligomeric flavin-containing Cys decarboxylases, HFCD"/>
    <property type="match status" value="1"/>
</dbReference>
<dbReference type="GO" id="GO:0010181">
    <property type="term" value="F:FMN binding"/>
    <property type="evidence" value="ECO:0007669"/>
    <property type="project" value="UniProtKB-UniRule"/>
</dbReference>
<dbReference type="GO" id="GO:0046872">
    <property type="term" value="F:metal ion binding"/>
    <property type="evidence" value="ECO:0007669"/>
    <property type="project" value="UniProtKB-KW"/>
</dbReference>